<dbReference type="AlphaFoldDB" id="R0KG41"/>
<proteinExistence type="predicted"/>
<protein>
    <submittedName>
        <fullName evidence="1">Uncharacterized protein</fullName>
    </submittedName>
</protein>
<evidence type="ECO:0000313" key="2">
    <source>
        <dbReference type="Proteomes" id="UP000296049"/>
    </source>
</evidence>
<sequence>MKQEPTASAGLHRCLEDTAGVQQELWRRLLLNTHIKADVPCPFRNTSALGYSPQSDTVRYLSSFPYTFGKAGVSEQHGEDSRLKQACRLFGDSVRKQMFCKRKIANILFSKDDYFGATRQSAAGKLVLRPGFLGTHHSGIAPAASDAAVAEHALVSSDVYRTVSVTSPIHSTIWVWYGCGVNGLLSGGTRPASRSFCVVLEVLFGVQEEHIRQKLQGSQRPCELRFSSQGLSRCPVWNMAMTFGVQEEHIGQKLQGSLQPCELRFSS</sequence>
<name>R0KG41_ANAPL</name>
<accession>R0KG41</accession>
<dbReference type="EMBL" id="KB742393">
    <property type="protein sequence ID" value="EOB09087.1"/>
    <property type="molecule type" value="Genomic_DNA"/>
</dbReference>
<dbReference type="Proteomes" id="UP000296049">
    <property type="component" value="Unassembled WGS sequence"/>
</dbReference>
<reference evidence="2" key="1">
    <citation type="journal article" date="2013" name="Nat. Genet.">
        <title>The duck genome and transcriptome provide insight into an avian influenza virus reservoir species.</title>
        <authorList>
            <person name="Huang Y."/>
            <person name="Li Y."/>
            <person name="Burt D.W."/>
            <person name="Chen H."/>
            <person name="Zhang Y."/>
            <person name="Qian W."/>
            <person name="Kim H."/>
            <person name="Gan S."/>
            <person name="Zhao Y."/>
            <person name="Li J."/>
            <person name="Yi K."/>
            <person name="Feng H."/>
            <person name="Zhu P."/>
            <person name="Li B."/>
            <person name="Liu Q."/>
            <person name="Fairley S."/>
            <person name="Magor K.E."/>
            <person name="Du Z."/>
            <person name="Hu X."/>
            <person name="Goodman L."/>
            <person name="Tafer H."/>
            <person name="Vignal A."/>
            <person name="Lee T."/>
            <person name="Kim K.W."/>
            <person name="Sheng Z."/>
            <person name="An Y."/>
            <person name="Searle S."/>
            <person name="Herrero J."/>
            <person name="Groenen M.A."/>
            <person name="Crooijmans R.P."/>
            <person name="Faraut T."/>
            <person name="Cai Q."/>
            <person name="Webster R.G."/>
            <person name="Aldridge J.R."/>
            <person name="Warren W.C."/>
            <person name="Bartschat S."/>
            <person name="Kehr S."/>
            <person name="Marz M."/>
            <person name="Stadler P.F."/>
            <person name="Smith J."/>
            <person name="Kraus R.H."/>
            <person name="Zhao Y."/>
            <person name="Ren L."/>
            <person name="Fei J."/>
            <person name="Morisson M."/>
            <person name="Kaiser P."/>
            <person name="Griffin D.K."/>
            <person name="Rao M."/>
            <person name="Pitel F."/>
            <person name="Wang J."/>
            <person name="Li N."/>
        </authorList>
    </citation>
    <scope>NUCLEOTIDE SEQUENCE [LARGE SCALE GENOMIC DNA]</scope>
</reference>
<organism evidence="1 2">
    <name type="scientific">Anas platyrhynchos</name>
    <name type="common">Mallard</name>
    <name type="synonym">Anas boschas</name>
    <dbReference type="NCBI Taxonomy" id="8839"/>
    <lineage>
        <taxon>Eukaryota</taxon>
        <taxon>Metazoa</taxon>
        <taxon>Chordata</taxon>
        <taxon>Craniata</taxon>
        <taxon>Vertebrata</taxon>
        <taxon>Euteleostomi</taxon>
        <taxon>Archelosauria</taxon>
        <taxon>Archosauria</taxon>
        <taxon>Dinosauria</taxon>
        <taxon>Saurischia</taxon>
        <taxon>Theropoda</taxon>
        <taxon>Coelurosauria</taxon>
        <taxon>Aves</taxon>
        <taxon>Neognathae</taxon>
        <taxon>Galloanserae</taxon>
        <taxon>Anseriformes</taxon>
        <taxon>Anatidae</taxon>
        <taxon>Anatinae</taxon>
        <taxon>Anas</taxon>
    </lineage>
</organism>
<keyword evidence="2" id="KW-1185">Reference proteome</keyword>
<evidence type="ECO:0000313" key="1">
    <source>
        <dbReference type="EMBL" id="EOB09087.1"/>
    </source>
</evidence>
<gene>
    <name evidence="1" type="ORF">Anapl_10803</name>
</gene>